<keyword evidence="11" id="KW-0594">Phospholipid biosynthesis</keyword>
<keyword evidence="8" id="KW-0067">ATP-binding</keyword>
<name>A0A6J4RM84_9ACTN</name>
<keyword evidence="5" id="KW-0479">Metal-binding</keyword>
<protein>
    <submittedName>
        <fullName evidence="14">Transcription regulator [contains diacylglycerol kinase catalytic domain]</fullName>
    </submittedName>
</protein>
<keyword evidence="3" id="KW-0444">Lipid biosynthesis</keyword>
<keyword evidence="4" id="KW-0808">Transferase</keyword>
<dbReference type="PROSITE" id="PS50146">
    <property type="entry name" value="DAGK"/>
    <property type="match status" value="1"/>
</dbReference>
<dbReference type="PANTHER" id="PTHR12358">
    <property type="entry name" value="SPHINGOSINE KINASE"/>
    <property type="match status" value="1"/>
</dbReference>
<dbReference type="InterPro" id="IPR045540">
    <property type="entry name" value="YegS/DAGK_C"/>
</dbReference>
<dbReference type="InterPro" id="IPR016064">
    <property type="entry name" value="NAD/diacylglycerol_kinase_sf"/>
</dbReference>
<dbReference type="GO" id="GO:0008654">
    <property type="term" value="P:phospholipid biosynthetic process"/>
    <property type="evidence" value="ECO:0007669"/>
    <property type="project" value="UniProtKB-KW"/>
</dbReference>
<keyword evidence="10" id="KW-0443">Lipid metabolism</keyword>
<evidence type="ECO:0000256" key="6">
    <source>
        <dbReference type="ARBA" id="ARBA00022741"/>
    </source>
</evidence>
<evidence type="ECO:0000256" key="5">
    <source>
        <dbReference type="ARBA" id="ARBA00022723"/>
    </source>
</evidence>
<dbReference type="InterPro" id="IPR005218">
    <property type="entry name" value="Diacylglycerol/lipid_kinase"/>
</dbReference>
<keyword evidence="12" id="KW-1208">Phospholipid metabolism</keyword>
<reference evidence="14" key="1">
    <citation type="submission" date="2020-02" db="EMBL/GenBank/DDBJ databases">
        <authorList>
            <person name="Meier V. D."/>
        </authorList>
    </citation>
    <scope>NUCLEOTIDE SEQUENCE</scope>
    <source>
        <strain evidence="14">AVDCRST_MAG53</strain>
    </source>
</reference>
<dbReference type="InterPro" id="IPR050187">
    <property type="entry name" value="Lipid_Phosphate_FormReg"/>
</dbReference>
<comment type="similarity">
    <text evidence="2">Belongs to the diacylglycerol/lipid kinase family.</text>
</comment>
<keyword evidence="9" id="KW-0460">Magnesium</keyword>
<evidence type="ECO:0000259" key="13">
    <source>
        <dbReference type="PROSITE" id="PS50146"/>
    </source>
</evidence>
<dbReference type="NCBIfam" id="TIGR00147">
    <property type="entry name" value="YegS/Rv2252/BmrU family lipid kinase"/>
    <property type="match status" value="1"/>
</dbReference>
<keyword evidence="6" id="KW-0547">Nucleotide-binding</keyword>
<sequence length="300" mass="30966">MARLSAPRRLRLLVNPSAGGGRAAALLPDVEAALRGYDLAFRTERTTSVRHARELAVEAHRDGEVPVTLSGDGLVGSVAGALSAVGGAEAPLMGVLPGGRGNDFVRVTGIPSDAVAACAILARGVATPVDLGVVGGSPFIGIASVGFDSEANAIANAAPARLGSLVYAFGALRALVSYRHATFAVEADGEHRTFTGWSVAAANASTYGGGMVMAPAARLDDGLLEIVMSERTSRRHFLRTLPKIFKGTHVDDPAFSVMRSREVHLSADRPFVVYADGDPIGELPTTIGVLPGAVRVLLPA</sequence>
<dbReference type="PANTHER" id="PTHR12358:SF106">
    <property type="entry name" value="LIPID KINASE YEGS"/>
    <property type="match status" value="1"/>
</dbReference>
<evidence type="ECO:0000256" key="9">
    <source>
        <dbReference type="ARBA" id="ARBA00022842"/>
    </source>
</evidence>
<evidence type="ECO:0000256" key="8">
    <source>
        <dbReference type="ARBA" id="ARBA00022840"/>
    </source>
</evidence>
<proteinExistence type="inferred from homology"/>
<dbReference type="GO" id="GO:0005524">
    <property type="term" value="F:ATP binding"/>
    <property type="evidence" value="ECO:0007669"/>
    <property type="project" value="UniProtKB-KW"/>
</dbReference>
<dbReference type="Pfam" id="PF19279">
    <property type="entry name" value="YegS_C"/>
    <property type="match status" value="1"/>
</dbReference>
<evidence type="ECO:0000256" key="1">
    <source>
        <dbReference type="ARBA" id="ARBA00001946"/>
    </source>
</evidence>
<feature type="domain" description="DAGKc" evidence="13">
    <location>
        <begin position="5"/>
        <end position="138"/>
    </location>
</feature>
<evidence type="ECO:0000256" key="10">
    <source>
        <dbReference type="ARBA" id="ARBA00023098"/>
    </source>
</evidence>
<evidence type="ECO:0000256" key="2">
    <source>
        <dbReference type="ARBA" id="ARBA00005983"/>
    </source>
</evidence>
<evidence type="ECO:0000256" key="3">
    <source>
        <dbReference type="ARBA" id="ARBA00022516"/>
    </source>
</evidence>
<dbReference type="InterPro" id="IPR017438">
    <property type="entry name" value="ATP-NAD_kinase_N"/>
</dbReference>
<evidence type="ECO:0000256" key="4">
    <source>
        <dbReference type="ARBA" id="ARBA00022679"/>
    </source>
</evidence>
<dbReference type="GO" id="GO:0005886">
    <property type="term" value="C:plasma membrane"/>
    <property type="evidence" value="ECO:0007669"/>
    <property type="project" value="TreeGrafter"/>
</dbReference>
<evidence type="ECO:0000256" key="7">
    <source>
        <dbReference type="ARBA" id="ARBA00022777"/>
    </source>
</evidence>
<dbReference type="Gene3D" id="3.40.50.10330">
    <property type="entry name" value="Probable inorganic polyphosphate/atp-NAD kinase, domain 1"/>
    <property type="match status" value="1"/>
</dbReference>
<accession>A0A6J4RM84</accession>
<gene>
    <name evidence="14" type="ORF">AVDCRST_MAG53-50</name>
</gene>
<keyword evidence="7 14" id="KW-0418">Kinase</keyword>
<dbReference type="InterPro" id="IPR001206">
    <property type="entry name" value="Diacylglycerol_kinase_cat_dom"/>
</dbReference>
<dbReference type="GO" id="GO:0016301">
    <property type="term" value="F:kinase activity"/>
    <property type="evidence" value="ECO:0007669"/>
    <property type="project" value="UniProtKB-KW"/>
</dbReference>
<dbReference type="EMBL" id="CADCVR010000003">
    <property type="protein sequence ID" value="CAA9472988.1"/>
    <property type="molecule type" value="Genomic_DNA"/>
</dbReference>
<organism evidence="14">
    <name type="scientific">uncultured Solirubrobacteraceae bacterium</name>
    <dbReference type="NCBI Taxonomy" id="1162706"/>
    <lineage>
        <taxon>Bacteria</taxon>
        <taxon>Bacillati</taxon>
        <taxon>Actinomycetota</taxon>
        <taxon>Thermoleophilia</taxon>
        <taxon>Solirubrobacterales</taxon>
        <taxon>Solirubrobacteraceae</taxon>
        <taxon>environmental samples</taxon>
    </lineage>
</organism>
<evidence type="ECO:0000256" key="11">
    <source>
        <dbReference type="ARBA" id="ARBA00023209"/>
    </source>
</evidence>
<dbReference type="Pfam" id="PF00781">
    <property type="entry name" value="DAGK_cat"/>
    <property type="match status" value="1"/>
</dbReference>
<comment type="cofactor">
    <cofactor evidence="1">
        <name>Mg(2+)</name>
        <dbReference type="ChEBI" id="CHEBI:18420"/>
    </cofactor>
</comment>
<evidence type="ECO:0000313" key="14">
    <source>
        <dbReference type="EMBL" id="CAA9472988.1"/>
    </source>
</evidence>
<dbReference type="SMART" id="SM00046">
    <property type="entry name" value="DAGKc"/>
    <property type="match status" value="1"/>
</dbReference>
<dbReference type="AlphaFoldDB" id="A0A6J4RM84"/>
<dbReference type="GO" id="GO:0046872">
    <property type="term" value="F:metal ion binding"/>
    <property type="evidence" value="ECO:0007669"/>
    <property type="project" value="UniProtKB-KW"/>
</dbReference>
<evidence type="ECO:0000256" key="12">
    <source>
        <dbReference type="ARBA" id="ARBA00023264"/>
    </source>
</evidence>
<dbReference type="SUPFAM" id="SSF111331">
    <property type="entry name" value="NAD kinase/diacylglycerol kinase-like"/>
    <property type="match status" value="1"/>
</dbReference>
<dbReference type="Gene3D" id="2.60.200.40">
    <property type="match status" value="1"/>
</dbReference>